<evidence type="ECO:0000256" key="4">
    <source>
        <dbReference type="ARBA" id="ARBA00022553"/>
    </source>
</evidence>
<dbReference type="InterPro" id="IPR000014">
    <property type="entry name" value="PAS"/>
</dbReference>
<keyword evidence="13" id="KW-1185">Reference proteome</keyword>
<dbReference type="NCBIfam" id="TIGR00229">
    <property type="entry name" value="sensory_box"/>
    <property type="match status" value="1"/>
</dbReference>
<dbReference type="CDD" id="cd00156">
    <property type="entry name" value="REC"/>
    <property type="match status" value="1"/>
</dbReference>
<dbReference type="InterPro" id="IPR005467">
    <property type="entry name" value="His_kinase_dom"/>
</dbReference>
<dbReference type="Gene3D" id="3.40.50.2300">
    <property type="match status" value="2"/>
</dbReference>
<evidence type="ECO:0000256" key="3">
    <source>
        <dbReference type="ARBA" id="ARBA00012438"/>
    </source>
</evidence>
<evidence type="ECO:0000259" key="11">
    <source>
        <dbReference type="PROSITE" id="PS50112"/>
    </source>
</evidence>
<sequence>MATRASLVFWRPAETAGENFQRVLDAAGDGMYGVDETGRITFVNRTLCELLGADRAEALVGRDHHHALGHRPPIGEVAAGNLERGDLDECALCASVGRAAPADGYMSLGSVDQEPLPIEFISRPVTATGIYRGTVITVHDLRERRARDAEHRRAQTERNRLLSVVEASVNLVVVGRSDGQVQWMNASGRNLLGIAADENVGAYSIEDMFSPEELARIQEEDMPALVRDGRWRGERTLLSRAGESIPVEVASQLHHDEDFPQGYYVTEIMRDLRPQLEQERSLRLSENRLSTAETVARLGSWEWNPETGSVKWSRGLYRLYGMEPGSGEESLDTWLMTLHPDDQERVTEICARVAEGEGALDLVCRSSRADGTPMVVHSRGEVVDEPGTPRVVIGSLLDITEHHAALAAVQRSQERARRILESAGEAYVQFSAEGLVTEWNVQAERTFGWTRAEAMGQPLASLVMRPAERESLERLLGLPHGSDEAGNPAEHFEQPMLHRSGHEFPAEVTAWTTDDGAKRVFSCTIRDISERHAAERVKDEFVSVVGHELRTPLTSIHGALGLLRAGLLGELNPRGKQMVDIAAHNTDRLVRLINDILDIERLNSGKVALELQACDVAALAGRSLEVMRSMADAAGVRLTLDARPAVHWVDPDRIEQTMTNLLSNAVKFSPAGAEVRLVVRSDAGGLTIQVRDQGRGIPVSDLERIFDRFQQVDGSDAREKGGTGLGLAICRTIAEQHGGRIWAESSPGGGACLTMTLPAACAEGLEASIEAPGGPKIVVCSEDASVRARIVEMLLPHGYEPIEVTTSSVLLDASLQHRPSLILLEQRTPTVANWEAIAGLRDHSETRNLPVVFLSFEGDSIRAESDVLTCVGEPLETGGLLAAIGEAIGKRDTGPQLLLVEDDAGLAAVLTEGFRQLGIEVHHSPTARQALALCAHIVPDLVVLDLQLPDQDGFAVVAQLRRDARLESVPLAVYSARDLSEDDRKRLRLGKTGFFTKGRVNPEEFERHVVDLLGHLTQNAKVKTHG</sequence>
<dbReference type="AlphaFoldDB" id="A0A5A7NR89"/>
<dbReference type="InterPro" id="IPR001610">
    <property type="entry name" value="PAC"/>
</dbReference>
<comment type="subcellular location">
    <subcellularLocation>
        <location evidence="2">Cell membrane</location>
    </subcellularLocation>
</comment>
<dbReference type="InterPro" id="IPR011006">
    <property type="entry name" value="CheY-like_superfamily"/>
</dbReference>
<evidence type="ECO:0000256" key="1">
    <source>
        <dbReference type="ARBA" id="ARBA00000085"/>
    </source>
</evidence>
<feature type="domain" description="Response regulatory" evidence="10">
    <location>
        <begin position="896"/>
        <end position="1012"/>
    </location>
</feature>
<dbReference type="CDD" id="cd00130">
    <property type="entry name" value="PAS"/>
    <property type="match status" value="3"/>
</dbReference>
<dbReference type="Pfam" id="PF00072">
    <property type="entry name" value="Response_reg"/>
    <property type="match status" value="1"/>
</dbReference>
<evidence type="ECO:0000256" key="5">
    <source>
        <dbReference type="ARBA" id="ARBA00022679"/>
    </source>
</evidence>
<dbReference type="InterPro" id="IPR013767">
    <property type="entry name" value="PAS_fold"/>
</dbReference>
<reference evidence="12 13" key="1">
    <citation type="submission" date="2019-09" db="EMBL/GenBank/DDBJ databases">
        <title>Arthrobacter zafarii sp. nov., a moderately thermotolerant and halotolerant actinobacterium isolated from Cholistan desert soil of Pakistan.</title>
        <authorList>
            <person name="Amin A."/>
            <person name="Ahmed I."/>
            <person name="Khalid N."/>
            <person name="Schumann P."/>
            <person name="Busse H.J."/>
            <person name="Khan I.U."/>
            <person name="Li S."/>
            <person name="Li W.J."/>
        </authorList>
    </citation>
    <scope>NUCLEOTIDE SEQUENCE [LARGE SCALE GENOMIC DNA]</scope>
    <source>
        <strain evidence="12 13">NCCP-1664</strain>
    </source>
</reference>
<feature type="domain" description="Response regulatory" evidence="10">
    <location>
        <begin position="776"/>
        <end position="888"/>
    </location>
</feature>
<feature type="domain" description="Histidine kinase" evidence="9">
    <location>
        <begin position="544"/>
        <end position="761"/>
    </location>
</feature>
<keyword evidence="7" id="KW-0902">Two-component regulatory system</keyword>
<dbReference type="SMART" id="SM00388">
    <property type="entry name" value="HisKA"/>
    <property type="match status" value="1"/>
</dbReference>
<dbReference type="GO" id="GO:0000155">
    <property type="term" value="F:phosphorelay sensor kinase activity"/>
    <property type="evidence" value="ECO:0007669"/>
    <property type="project" value="InterPro"/>
</dbReference>
<comment type="caution">
    <text evidence="12">The sequence shown here is derived from an EMBL/GenBank/DDBJ whole genome shotgun (WGS) entry which is preliminary data.</text>
</comment>
<dbReference type="Pfam" id="PF08447">
    <property type="entry name" value="PAS_3"/>
    <property type="match status" value="1"/>
</dbReference>
<dbReference type="Gene3D" id="1.10.287.130">
    <property type="match status" value="1"/>
</dbReference>
<dbReference type="InterPro" id="IPR036890">
    <property type="entry name" value="HATPase_C_sf"/>
</dbReference>
<proteinExistence type="predicted"/>
<dbReference type="GO" id="GO:0005886">
    <property type="term" value="C:plasma membrane"/>
    <property type="evidence" value="ECO:0007669"/>
    <property type="project" value="UniProtKB-SubCell"/>
</dbReference>
<dbReference type="InterPro" id="IPR004358">
    <property type="entry name" value="Sig_transdc_His_kin-like_C"/>
</dbReference>
<dbReference type="Gene3D" id="3.30.565.10">
    <property type="entry name" value="Histidine kinase-like ATPase, C-terminal domain"/>
    <property type="match status" value="1"/>
</dbReference>
<dbReference type="Pfam" id="PF13426">
    <property type="entry name" value="PAS_9"/>
    <property type="match status" value="1"/>
</dbReference>
<keyword evidence="4 8" id="KW-0597">Phosphoprotein</keyword>
<dbReference type="PROSITE" id="PS50110">
    <property type="entry name" value="RESPONSE_REGULATORY"/>
    <property type="match status" value="2"/>
</dbReference>
<gene>
    <name evidence="12" type="ORF">NCCP1664_18160</name>
</gene>
<evidence type="ECO:0000259" key="9">
    <source>
        <dbReference type="PROSITE" id="PS50109"/>
    </source>
</evidence>
<dbReference type="EMBL" id="BKDJ01000008">
    <property type="protein sequence ID" value="GER23320.1"/>
    <property type="molecule type" value="Genomic_DNA"/>
</dbReference>
<evidence type="ECO:0000256" key="8">
    <source>
        <dbReference type="PROSITE-ProRule" id="PRU00169"/>
    </source>
</evidence>
<feature type="domain" description="PAS" evidence="11">
    <location>
        <begin position="16"/>
        <end position="59"/>
    </location>
</feature>
<dbReference type="SMART" id="SM00086">
    <property type="entry name" value="PAC"/>
    <property type="match status" value="3"/>
</dbReference>
<dbReference type="InterPro" id="IPR001789">
    <property type="entry name" value="Sig_transdc_resp-reg_receiver"/>
</dbReference>
<feature type="domain" description="PAS" evidence="11">
    <location>
        <begin position="412"/>
        <end position="476"/>
    </location>
</feature>
<keyword evidence="5" id="KW-0808">Transferase</keyword>
<keyword evidence="6" id="KW-0418">Kinase</keyword>
<evidence type="ECO:0000313" key="12">
    <source>
        <dbReference type="EMBL" id="GER23320.1"/>
    </source>
</evidence>
<dbReference type="SMART" id="SM00448">
    <property type="entry name" value="REC"/>
    <property type="match status" value="2"/>
</dbReference>
<dbReference type="GO" id="GO:0006355">
    <property type="term" value="P:regulation of DNA-templated transcription"/>
    <property type="evidence" value="ECO:0007669"/>
    <property type="project" value="InterPro"/>
</dbReference>
<dbReference type="InterPro" id="IPR013655">
    <property type="entry name" value="PAS_fold_3"/>
</dbReference>
<dbReference type="PANTHER" id="PTHR43547">
    <property type="entry name" value="TWO-COMPONENT HISTIDINE KINASE"/>
    <property type="match status" value="1"/>
</dbReference>
<evidence type="ECO:0000256" key="6">
    <source>
        <dbReference type="ARBA" id="ARBA00022777"/>
    </source>
</evidence>
<dbReference type="InterPro" id="IPR003594">
    <property type="entry name" value="HATPase_dom"/>
</dbReference>
<comment type="catalytic activity">
    <reaction evidence="1">
        <text>ATP + protein L-histidine = ADP + protein N-phospho-L-histidine.</text>
        <dbReference type="EC" id="2.7.13.3"/>
    </reaction>
</comment>
<dbReference type="Gene3D" id="3.30.450.20">
    <property type="entry name" value="PAS domain"/>
    <property type="match status" value="4"/>
</dbReference>
<accession>A0A5A7NR89</accession>
<evidence type="ECO:0000256" key="2">
    <source>
        <dbReference type="ARBA" id="ARBA00004236"/>
    </source>
</evidence>
<dbReference type="SUPFAM" id="SSF47384">
    <property type="entry name" value="Homodimeric domain of signal transducing histidine kinase"/>
    <property type="match status" value="1"/>
</dbReference>
<protein>
    <recommendedName>
        <fullName evidence="3">histidine kinase</fullName>
        <ecNumber evidence="3">2.7.13.3</ecNumber>
    </recommendedName>
</protein>
<comment type="caution">
    <text evidence="8">Lacks conserved residue(s) required for the propagation of feature annotation.</text>
</comment>
<dbReference type="CDD" id="cd00082">
    <property type="entry name" value="HisKA"/>
    <property type="match status" value="1"/>
</dbReference>
<dbReference type="EC" id="2.7.13.3" evidence="3"/>
<feature type="modified residue" description="4-aspartylphosphate" evidence="8">
    <location>
        <position position="945"/>
    </location>
</feature>
<dbReference type="SMART" id="SM00387">
    <property type="entry name" value="HATPase_c"/>
    <property type="match status" value="1"/>
</dbReference>
<dbReference type="Pfam" id="PF00512">
    <property type="entry name" value="HisKA"/>
    <property type="match status" value="1"/>
</dbReference>
<feature type="domain" description="PAS" evidence="11">
    <location>
        <begin position="157"/>
        <end position="229"/>
    </location>
</feature>
<dbReference type="InterPro" id="IPR035965">
    <property type="entry name" value="PAS-like_dom_sf"/>
</dbReference>
<dbReference type="Proteomes" id="UP000325307">
    <property type="component" value="Unassembled WGS sequence"/>
</dbReference>
<evidence type="ECO:0000313" key="13">
    <source>
        <dbReference type="Proteomes" id="UP000325307"/>
    </source>
</evidence>
<dbReference type="SUPFAM" id="SSF55874">
    <property type="entry name" value="ATPase domain of HSP90 chaperone/DNA topoisomerase II/histidine kinase"/>
    <property type="match status" value="1"/>
</dbReference>
<dbReference type="SUPFAM" id="SSF52172">
    <property type="entry name" value="CheY-like"/>
    <property type="match status" value="2"/>
</dbReference>
<dbReference type="PROSITE" id="PS50109">
    <property type="entry name" value="HIS_KIN"/>
    <property type="match status" value="1"/>
</dbReference>
<organism evidence="12 13">
    <name type="scientific">Zafaria cholistanensis</name>
    <dbReference type="NCBI Taxonomy" id="1682741"/>
    <lineage>
        <taxon>Bacteria</taxon>
        <taxon>Bacillati</taxon>
        <taxon>Actinomycetota</taxon>
        <taxon>Actinomycetes</taxon>
        <taxon>Micrococcales</taxon>
        <taxon>Micrococcaceae</taxon>
        <taxon>Zafaria</taxon>
    </lineage>
</organism>
<evidence type="ECO:0000259" key="10">
    <source>
        <dbReference type="PROSITE" id="PS50110"/>
    </source>
</evidence>
<name>A0A5A7NR89_9MICC</name>
<dbReference type="SMART" id="SM00091">
    <property type="entry name" value="PAS"/>
    <property type="match status" value="4"/>
</dbReference>
<dbReference type="Pfam" id="PF02518">
    <property type="entry name" value="HATPase_c"/>
    <property type="match status" value="1"/>
</dbReference>
<dbReference type="FunFam" id="3.30.565.10:FF:000006">
    <property type="entry name" value="Sensor histidine kinase WalK"/>
    <property type="match status" value="1"/>
</dbReference>
<dbReference type="Pfam" id="PF00989">
    <property type="entry name" value="PAS"/>
    <property type="match status" value="2"/>
</dbReference>
<dbReference type="PANTHER" id="PTHR43547:SF2">
    <property type="entry name" value="HYBRID SIGNAL TRANSDUCTION HISTIDINE KINASE C"/>
    <property type="match status" value="1"/>
</dbReference>
<dbReference type="PRINTS" id="PR00344">
    <property type="entry name" value="BCTRLSENSOR"/>
</dbReference>
<dbReference type="PROSITE" id="PS50112">
    <property type="entry name" value="PAS"/>
    <property type="match status" value="3"/>
</dbReference>
<dbReference type="InterPro" id="IPR036097">
    <property type="entry name" value="HisK_dim/P_sf"/>
</dbReference>
<dbReference type="CDD" id="cd00075">
    <property type="entry name" value="HATPase"/>
    <property type="match status" value="1"/>
</dbReference>
<evidence type="ECO:0000256" key="7">
    <source>
        <dbReference type="ARBA" id="ARBA00023012"/>
    </source>
</evidence>
<dbReference type="InterPro" id="IPR003661">
    <property type="entry name" value="HisK_dim/P_dom"/>
</dbReference>
<dbReference type="SUPFAM" id="SSF55785">
    <property type="entry name" value="PYP-like sensor domain (PAS domain)"/>
    <property type="match status" value="5"/>
</dbReference>